<dbReference type="GO" id="GO:0016757">
    <property type="term" value="F:glycosyltransferase activity"/>
    <property type="evidence" value="ECO:0007669"/>
    <property type="project" value="InterPro"/>
</dbReference>
<sequence length="411" mass="45165">MLPSTRAHVHGGRLGTRGSADESSSGLLRILLALSLGALVGMSYAVSRTQRDMSLLNAELVSALNVASQVNAAAGTAGITASKASLAGAASSSSTATGIAANMYVPTSEDVPNEELKAVLERVAVNREVLAAVSNKALISEDGNYGMLKTWVDSVRASGVKNFMVVALDDHTAHAMDKIGVARWRRDPTKLRDMNLSNHGISAQKFHMLREFLVLGYSVLLSDVDIVTLKNPFEHLVRDSDVEGMSDGADERTAYGWDDVADHPEMGWSRFAHTVRWYVMNSGLFYLRPTVGAVALMDRCTDRLSKQDLWDQQVFNEELYFPARPGAPRTPVSARVADIDTFMNSKRLFVHLRKSWSGQSRAKEKAAMIHVNYHPDKWERMKSIIDIWQNGESWSTLDKYPDGSCFGAPNC</sequence>
<keyword evidence="2" id="KW-0472">Membrane</keyword>
<gene>
    <name evidence="4" type="ORF">PPROV_000091400</name>
</gene>
<dbReference type="OrthoDB" id="540503at2759"/>
<feature type="domain" description="Nucleotide-diphospho-sugar transferase" evidence="3">
    <location>
        <begin position="160"/>
        <end position="379"/>
    </location>
</feature>
<proteinExistence type="predicted"/>
<dbReference type="GO" id="GO:0080147">
    <property type="term" value="P:root hair cell development"/>
    <property type="evidence" value="ECO:0007669"/>
    <property type="project" value="InterPro"/>
</dbReference>
<dbReference type="Pfam" id="PF03407">
    <property type="entry name" value="Nucleotid_trans"/>
    <property type="match status" value="1"/>
</dbReference>
<evidence type="ECO:0000313" key="5">
    <source>
        <dbReference type="Proteomes" id="UP000660262"/>
    </source>
</evidence>
<keyword evidence="5" id="KW-1185">Reference proteome</keyword>
<dbReference type="Proteomes" id="UP000660262">
    <property type="component" value="Unassembled WGS sequence"/>
</dbReference>
<keyword evidence="2" id="KW-1133">Transmembrane helix</keyword>
<name>A0A830HAS9_9CHLO</name>
<dbReference type="EMBL" id="BNJQ01000002">
    <property type="protein sequence ID" value="GHP02157.1"/>
    <property type="molecule type" value="Genomic_DNA"/>
</dbReference>
<dbReference type="InterPro" id="IPR044290">
    <property type="entry name" value="RRA1/2/3"/>
</dbReference>
<evidence type="ECO:0000259" key="3">
    <source>
        <dbReference type="Pfam" id="PF03407"/>
    </source>
</evidence>
<protein>
    <recommendedName>
        <fullName evidence="3">Nucleotide-diphospho-sugar transferase domain-containing protein</fullName>
    </recommendedName>
</protein>
<reference evidence="4" key="1">
    <citation type="submission" date="2020-10" db="EMBL/GenBank/DDBJ databases">
        <title>Unveiling of a novel bifunctional photoreceptor, Dualchrome1, isolated from a cosmopolitan green alga.</title>
        <authorList>
            <person name="Suzuki S."/>
            <person name="Kawachi M."/>
        </authorList>
    </citation>
    <scope>NUCLEOTIDE SEQUENCE</scope>
    <source>
        <strain evidence="4">NIES 2893</strain>
    </source>
</reference>
<evidence type="ECO:0000256" key="2">
    <source>
        <dbReference type="SAM" id="Phobius"/>
    </source>
</evidence>
<organism evidence="4 5">
    <name type="scientific">Pycnococcus provasolii</name>
    <dbReference type="NCBI Taxonomy" id="41880"/>
    <lineage>
        <taxon>Eukaryota</taxon>
        <taxon>Viridiplantae</taxon>
        <taxon>Chlorophyta</taxon>
        <taxon>Pseudoscourfieldiophyceae</taxon>
        <taxon>Pseudoscourfieldiales</taxon>
        <taxon>Pycnococcaceae</taxon>
        <taxon>Pycnococcus</taxon>
    </lineage>
</organism>
<dbReference type="AlphaFoldDB" id="A0A830HAS9"/>
<keyword evidence="2" id="KW-0812">Transmembrane</keyword>
<dbReference type="InterPro" id="IPR005069">
    <property type="entry name" value="Nucl-diP-sugar_transferase"/>
</dbReference>
<evidence type="ECO:0000313" key="4">
    <source>
        <dbReference type="EMBL" id="GHP02157.1"/>
    </source>
</evidence>
<dbReference type="PANTHER" id="PTHR46581">
    <property type="entry name" value="ARABINOSYLTRANSFERASE RRA3"/>
    <property type="match status" value="1"/>
</dbReference>
<dbReference type="PANTHER" id="PTHR46581:SF3">
    <property type="entry name" value="ARABINOSYLTRANSFERASE RRA3"/>
    <property type="match status" value="1"/>
</dbReference>
<feature type="transmembrane region" description="Helical" evidence="2">
    <location>
        <begin position="26"/>
        <end position="46"/>
    </location>
</feature>
<comment type="caution">
    <text evidence="4">The sequence shown here is derived from an EMBL/GenBank/DDBJ whole genome shotgun (WGS) entry which is preliminary data.</text>
</comment>
<accession>A0A830HAS9</accession>
<feature type="region of interest" description="Disordered" evidence="1">
    <location>
        <begin position="1"/>
        <end position="21"/>
    </location>
</feature>
<evidence type="ECO:0000256" key="1">
    <source>
        <dbReference type="SAM" id="MobiDB-lite"/>
    </source>
</evidence>